<protein>
    <submittedName>
        <fullName evidence="1">Uncharacterized protein</fullName>
    </submittedName>
</protein>
<reference evidence="2" key="1">
    <citation type="submission" date="2017-02" db="EMBL/GenBank/DDBJ databases">
        <title>Pseudomonas floridae sp. nov., a novel pathogenic bacterial species isolated from tomato.</title>
        <authorList>
            <person name="Timilsina S."/>
            <person name="Vallad G.E."/>
            <person name="Jones J.B."/>
        </authorList>
    </citation>
    <scope>NUCLEOTIDE SEQUENCE [LARGE SCALE GENOMIC DNA]</scope>
    <source>
        <strain evidence="2">GEV388</strain>
    </source>
</reference>
<dbReference type="Proteomes" id="UP000192815">
    <property type="component" value="Unassembled WGS sequence"/>
</dbReference>
<name>A0A1X0NAL2_9PSED</name>
<dbReference type="STRING" id="1958950.BZK31_06510"/>
<dbReference type="EMBL" id="MUIO01000019">
    <property type="protein sequence ID" value="ORC60408.1"/>
    <property type="molecule type" value="Genomic_DNA"/>
</dbReference>
<evidence type="ECO:0000313" key="1">
    <source>
        <dbReference type="EMBL" id="ORC60408.1"/>
    </source>
</evidence>
<accession>A0A1X0NAL2</accession>
<sequence>MTGHSTESLLAWMQDITRLRGWDAVIALDGKAVNGLLAQTWQLGVGEGLVQPVPDASVEIPDTNITHVFSDFILGPPALSFNDGSLESAPLAWRMSTVSGVHTVLESDSGHIGILKVFAYDPCVSPSLRLDLELTSQGPALQVDLGLSENALLDFTGSSAAEQRETGRFLQDWLRNPQNPQRVVELGVFGDQSNPLLKVRRIDARTQLESPEIEGQGVDDSAEGRGALLLFTTLEYGATGGIPDADADFRYLIPNDAGEDYSATAVISSHALHRAALGHAVMQVLENPSFEFIVPAEKPLAQMIATEGKLGVEQQNYKSEEFEFQSDALSVPVIHSGKSLTLDFQYTEAAHIWNLPVHFDFKYKASGASEWQSRSEDFDVNLKYVFGLVPSESDDQGVESSLYFPYEPGPEVSLVQGKNDDVDESERSQINGFVAHTLKQALMKAFGETLQSRGYERFLNQFNLGDRQALQSVKTRLPHDLAVFGKLEAASSGFRVVEQQSVVTAGEELQLTTRPVRTGLVWSVDHVAGESGAGSPGTIGSTSGVYRAPGVQDMTQVIQHVLVTVTEPVSGQFSTAVVTLQRHAISLNPLIQVCDYGARVGLSAGSLSENDLDWLIVNEVPGESGTLEPDDNAAHAQSYVAGPKVPNRTYVLDKVEVSDGKNSSSAWVLVRQQQPMLTIEIVPDGSLAEDEVRLEARYGGNVYSGVEWYMPEGLPGTLSKDGVYKGDPAAPDRFVIIFVRVDDILFDRLEGHLILPLPLSRHGQLLQKLSAPRLEGSTLNRLLDRSNAGTLTQGWGAIMAIGRDALNRQLEQQYVERHRNLSFFPLFTGSIVIDLSTHDTVFLRQIELGVPTLALGAAGRIEGRVTMNVLAGSYLRQRRSQAGETTVTENFKVTEDMHFHVEMTAPLVVDGDCDINLDLSGARDFTCNLARDDETANSKLAGFLKEKFPEIPSHRSVFFLLGIDVNQYQAQSPANVRLLTRAAPGAQFRGAKNFGDGALVLLIQMRGNKSEGRFPLTSDFPYPIPASPEAKAGNSYDAALIVSNEMLRGSEHNRQPLLDSLRSGAKDLFAQADTRAAGDLLMFGVRQATQASITPLFSTIVAAETQSFMLHNEQGQTITAQSWKVFSLQGHRDVQHGFITSNGVYTAANAAQMGYDSLRVVVNATYDDGGMTRTATALLSVVSQAMELAPRAVVVAGSDQVRPVLLKASTVDGEAVDWTLQGPQIGSLSEVENGVLFTPVAKLCKRALNVQRIVAQSGQKKMDATVLIANGQQVLRIEPSSVPGSRKGVAVQLREDAALLAGNQRRWKMAGGAGSVDAQGVFTPPEDYVGTSVVSCEIVSKYNVILASGYSVINVSEVEEAPTWSELTLFTIKVPNNSANAAEGHLYANGYQQLEVAVEVETMPVDGQHCPLSPMEAASLRLTDVKTRQAIGSLVKRCDLRHGIAEGDQRRYATSNVPNRFVRSAGLANAFAQPEAYHVAESRSDSSTYQDFYLHARTEPNSTMRLCAEFQKDNGQWFASDNRGETNSEVIIISRPIPGFGDDHYSFKVVRVQGDQIPTPTPPPEGESDYPFTLVYRSTDYWLLGLRYNNTSEYVRFEVLKFMPWRVGEDVEELNISTILWESEQSAEEVFSCTGSIFLDKCAVIDPNQSPDPCVAHAPGKVLFDEGLKRVINDIESLDIDVVMTAFEAGKLVISLHRFDNIPFIKAGDPNRDRLYRPLGVWLHDEQGNIHKRSIHYLPDGVGRRNRLTTTNWSDFKKNDGRKDS</sequence>
<gene>
    <name evidence="1" type="ORF">BZK31_06510</name>
</gene>
<comment type="caution">
    <text evidence="1">The sequence shown here is derived from an EMBL/GenBank/DDBJ whole genome shotgun (WGS) entry which is preliminary data.</text>
</comment>
<proteinExistence type="predicted"/>
<organism evidence="1 2">
    <name type="scientific">Pseudomonas floridensis</name>
    <dbReference type="NCBI Taxonomy" id="1958950"/>
    <lineage>
        <taxon>Bacteria</taxon>
        <taxon>Pseudomonadati</taxon>
        <taxon>Pseudomonadota</taxon>
        <taxon>Gammaproteobacteria</taxon>
        <taxon>Pseudomonadales</taxon>
        <taxon>Pseudomonadaceae</taxon>
        <taxon>Pseudomonas</taxon>
    </lineage>
</organism>
<dbReference type="RefSeq" id="WP_083181965.1">
    <property type="nucleotide sequence ID" value="NZ_CBCRZR010000005.1"/>
</dbReference>
<evidence type="ECO:0000313" key="2">
    <source>
        <dbReference type="Proteomes" id="UP000192815"/>
    </source>
</evidence>
<dbReference type="OrthoDB" id="6751426at2"/>
<keyword evidence="2" id="KW-1185">Reference proteome</keyword>